<reference evidence="2 3" key="1">
    <citation type="submission" date="2020-03" db="EMBL/GenBank/DDBJ databases">
        <title>Alteromonas ponticola sp. nov., isolated from seawater.</title>
        <authorList>
            <person name="Yoon J.-H."/>
            <person name="Kim Y.-O."/>
        </authorList>
    </citation>
    <scope>NUCLEOTIDE SEQUENCE [LARGE SCALE GENOMIC DNA]</scope>
    <source>
        <strain evidence="2 3">MYP5</strain>
    </source>
</reference>
<dbReference type="Gene3D" id="3.40.190.10">
    <property type="entry name" value="Periplasmic binding protein-like II"/>
    <property type="match status" value="2"/>
</dbReference>
<evidence type="ECO:0000313" key="2">
    <source>
        <dbReference type="EMBL" id="NMH61383.1"/>
    </source>
</evidence>
<feature type="signal peptide" evidence="1">
    <location>
        <begin position="1"/>
        <end position="25"/>
    </location>
</feature>
<keyword evidence="1" id="KW-0732">Signal</keyword>
<feature type="chain" id="PRO_5046600417" evidence="1">
    <location>
        <begin position="26"/>
        <end position="303"/>
    </location>
</feature>
<comment type="caution">
    <text evidence="2">The sequence shown here is derived from an EMBL/GenBank/DDBJ whole genome shotgun (WGS) entry which is preliminary data.</text>
</comment>
<keyword evidence="3" id="KW-1185">Reference proteome</keyword>
<protein>
    <submittedName>
        <fullName evidence="2">Amino acid ABC transporter substrate-binding protein</fullName>
    </submittedName>
</protein>
<dbReference type="Proteomes" id="UP000709336">
    <property type="component" value="Unassembled WGS sequence"/>
</dbReference>
<name>A0ABX1R4N6_9ALTE</name>
<sequence length="303" mass="34483">MAFKPLIIFSFIVLLSSGLAKVARAEELSHDSASPTELTIPQPVSGTNDLYNYIVDILTKALDVTASKFGPVTLLAVDEAAMQTSQLRDLEQQQLDITWSVTTAQREQRHQAIFIPITNGLFGQRVLLIREDETRFDAPGSEASLKRLRYVQGHDWPDAHIYRANGYQVVESTYRGAFTMLSEGFVDAFPRGILEIHQELAARDNARFKIERHVLFQYPSAMFFFVPKNKRMLAVRLEEGLTNLYQTGELQRHLAKQPFYQSALETMQNRMVYHLANPLLSKRATQALNKYQFSDEQPNVDGQ</sequence>
<proteinExistence type="predicted"/>
<gene>
    <name evidence="2" type="ORF">HCJ96_15240</name>
</gene>
<evidence type="ECO:0000313" key="3">
    <source>
        <dbReference type="Proteomes" id="UP000709336"/>
    </source>
</evidence>
<dbReference type="RefSeq" id="WP_169211949.1">
    <property type="nucleotide sequence ID" value="NZ_JAATNW010000009.1"/>
</dbReference>
<dbReference type="EMBL" id="JAATNW010000009">
    <property type="protein sequence ID" value="NMH61383.1"/>
    <property type="molecule type" value="Genomic_DNA"/>
</dbReference>
<accession>A0ABX1R4N6</accession>
<organism evidence="2 3">
    <name type="scientific">Alteromonas ponticola</name>
    <dbReference type="NCBI Taxonomy" id="2720613"/>
    <lineage>
        <taxon>Bacteria</taxon>
        <taxon>Pseudomonadati</taxon>
        <taxon>Pseudomonadota</taxon>
        <taxon>Gammaproteobacteria</taxon>
        <taxon>Alteromonadales</taxon>
        <taxon>Alteromonadaceae</taxon>
        <taxon>Alteromonas/Salinimonas group</taxon>
        <taxon>Alteromonas</taxon>
    </lineage>
</organism>
<evidence type="ECO:0000256" key="1">
    <source>
        <dbReference type="SAM" id="SignalP"/>
    </source>
</evidence>
<dbReference type="SUPFAM" id="SSF53850">
    <property type="entry name" value="Periplasmic binding protein-like II"/>
    <property type="match status" value="1"/>
</dbReference>